<feature type="domain" description="RNA polymerase sigma factor 70 region 4 type 2" evidence="1">
    <location>
        <begin position="25"/>
        <end position="74"/>
    </location>
</feature>
<keyword evidence="2" id="KW-0238">DNA-binding</keyword>
<dbReference type="GO" id="GO:0016987">
    <property type="term" value="F:sigma factor activity"/>
    <property type="evidence" value="ECO:0007669"/>
    <property type="project" value="InterPro"/>
</dbReference>
<evidence type="ECO:0000313" key="2">
    <source>
        <dbReference type="EMBL" id="XDO96926.1"/>
    </source>
</evidence>
<accession>A0AB39KTY1</accession>
<gene>
    <name evidence="2" type="ORF">ABOZ73_00400</name>
</gene>
<dbReference type="AlphaFoldDB" id="A0AB39KTY1"/>
<dbReference type="InterPro" id="IPR036388">
    <property type="entry name" value="WH-like_DNA-bd_sf"/>
</dbReference>
<dbReference type="RefSeq" id="WP_369059819.1">
    <property type="nucleotide sequence ID" value="NZ_CP158375.1"/>
</dbReference>
<dbReference type="Pfam" id="PF08281">
    <property type="entry name" value="Sigma70_r4_2"/>
    <property type="match status" value="1"/>
</dbReference>
<dbReference type="InterPro" id="IPR013324">
    <property type="entry name" value="RNA_pol_sigma_r3/r4-like"/>
</dbReference>
<dbReference type="InterPro" id="IPR013249">
    <property type="entry name" value="RNA_pol_sigma70_r4_t2"/>
</dbReference>
<dbReference type="Gene3D" id="1.10.10.10">
    <property type="entry name" value="Winged helix-like DNA-binding domain superfamily/Winged helix DNA-binding domain"/>
    <property type="match status" value="1"/>
</dbReference>
<protein>
    <submittedName>
        <fullName evidence="2">Sigma factor-like helix-turn-helix DNA-binding protein</fullName>
    </submittedName>
</protein>
<dbReference type="GO" id="GO:0006352">
    <property type="term" value="P:DNA-templated transcription initiation"/>
    <property type="evidence" value="ECO:0007669"/>
    <property type="project" value="InterPro"/>
</dbReference>
<reference evidence="2" key="1">
    <citation type="submission" date="2024-06" db="EMBL/GenBank/DDBJ databases">
        <title>Caulobacter inopinatus, sp. nov.</title>
        <authorList>
            <person name="Donachie S.P."/>
        </authorList>
    </citation>
    <scope>NUCLEOTIDE SEQUENCE</scope>
    <source>
        <strain evidence="2">73W</strain>
    </source>
</reference>
<name>A0AB39KTY1_9CAUL</name>
<evidence type="ECO:0000259" key="1">
    <source>
        <dbReference type="Pfam" id="PF08281"/>
    </source>
</evidence>
<dbReference type="GO" id="GO:0003677">
    <property type="term" value="F:DNA binding"/>
    <property type="evidence" value="ECO:0007669"/>
    <property type="project" value="UniProtKB-KW"/>
</dbReference>
<dbReference type="EMBL" id="CP158375">
    <property type="protein sequence ID" value="XDO96926.1"/>
    <property type="molecule type" value="Genomic_DNA"/>
</dbReference>
<organism evidence="2">
    <name type="scientific">Caulobacter sp. 73W</name>
    <dbReference type="NCBI Taxonomy" id="3161137"/>
    <lineage>
        <taxon>Bacteria</taxon>
        <taxon>Pseudomonadati</taxon>
        <taxon>Pseudomonadota</taxon>
        <taxon>Alphaproteobacteria</taxon>
        <taxon>Caulobacterales</taxon>
        <taxon>Caulobacteraceae</taxon>
        <taxon>Caulobacter</taxon>
    </lineage>
</organism>
<dbReference type="SUPFAM" id="SSF88659">
    <property type="entry name" value="Sigma3 and sigma4 domains of RNA polymerase sigma factors"/>
    <property type="match status" value="1"/>
</dbReference>
<proteinExistence type="predicted"/>
<sequence>MSTIGAAIEAAGSDLAGRQQAIRAMKVLGALPDRVRCAFVLIRFEGQSYRDVAARLGVQVSTVEMDVALALRSLAIEMSL</sequence>